<gene>
    <name evidence="5" type="ORF">QBC47DRAFT_418866</name>
</gene>
<dbReference type="AlphaFoldDB" id="A0AAJ0B0R9"/>
<dbReference type="GO" id="GO:0010333">
    <property type="term" value="F:terpene synthase activity"/>
    <property type="evidence" value="ECO:0007669"/>
    <property type="project" value="InterPro"/>
</dbReference>
<keyword evidence="4" id="KW-0479">Metal-binding</keyword>
<evidence type="ECO:0000256" key="1">
    <source>
        <dbReference type="ARBA" id="ARBA00001946"/>
    </source>
</evidence>
<sequence>MSLFEDISWPITEVNRKKWTEKQIERYTRLRRDTEDILDLVLKDSQKELSKAKLDDFALFNFLWYPETEDYESLWTQCLLTIWLFVWDDAIDSNDNSLSQNSDIGSAFRAETISRAKGLFGLAELDPDFVPSGAMIVLAEFAKRTRERFNSFQLENMFYELSRFVDGVGREQANRLSGHLPKSLDEYFATREFSSAVYPCLLSLELSSALPPLPRHVMHSPEMKNIFLAANHIIALHNDITSLKKEIANTCVINSVPVVFFSGTTPWDQVLPLIDGEIRDCTRRIDENAAVLLDKLSDGTENKGVYDATVWFVDGVRLNCSGNFTYSLVTQRYACLMDNMNADGDLEIVI</sequence>
<evidence type="ECO:0000313" key="6">
    <source>
        <dbReference type="Proteomes" id="UP001239445"/>
    </source>
</evidence>
<dbReference type="EMBL" id="MU839857">
    <property type="protein sequence ID" value="KAK1749477.1"/>
    <property type="molecule type" value="Genomic_DNA"/>
</dbReference>
<name>A0AAJ0B0R9_9PEZI</name>
<dbReference type="SUPFAM" id="SSF48576">
    <property type="entry name" value="Terpenoid synthases"/>
    <property type="match status" value="1"/>
</dbReference>
<reference evidence="5" key="1">
    <citation type="submission" date="2023-06" db="EMBL/GenBank/DDBJ databases">
        <title>Genome-scale phylogeny and comparative genomics of the fungal order Sordariales.</title>
        <authorList>
            <consortium name="Lawrence Berkeley National Laboratory"/>
            <person name="Hensen N."/>
            <person name="Bonometti L."/>
            <person name="Westerberg I."/>
            <person name="Brannstrom I.O."/>
            <person name="Guillou S."/>
            <person name="Cros-Aarteil S."/>
            <person name="Calhoun S."/>
            <person name="Haridas S."/>
            <person name="Kuo A."/>
            <person name="Mondo S."/>
            <person name="Pangilinan J."/>
            <person name="Riley R."/>
            <person name="Labutti K."/>
            <person name="Andreopoulos B."/>
            <person name="Lipzen A."/>
            <person name="Chen C."/>
            <person name="Yanf M."/>
            <person name="Daum C."/>
            <person name="Ng V."/>
            <person name="Clum A."/>
            <person name="Steindorff A."/>
            <person name="Ohm R."/>
            <person name="Martin F."/>
            <person name="Silar P."/>
            <person name="Natvig D."/>
            <person name="Lalanne C."/>
            <person name="Gautier V."/>
            <person name="Ament-Velasquez S.L."/>
            <person name="Kruys A."/>
            <person name="Hutchinson M.I."/>
            <person name="Powell A.J."/>
            <person name="Barry K."/>
            <person name="Miller A.N."/>
            <person name="Grigoriev I.V."/>
            <person name="Debuchy R."/>
            <person name="Gladieux P."/>
            <person name="Thoren M.H."/>
            <person name="Johannesson H."/>
        </authorList>
    </citation>
    <scope>NUCLEOTIDE SEQUENCE</scope>
    <source>
        <strain evidence="5">PSN4</strain>
    </source>
</reference>
<keyword evidence="6" id="KW-1185">Reference proteome</keyword>
<dbReference type="Pfam" id="PF19086">
    <property type="entry name" value="Terpene_syn_C_2"/>
    <property type="match status" value="1"/>
</dbReference>
<dbReference type="InterPro" id="IPR034686">
    <property type="entry name" value="Terpene_cyclase-like_2"/>
</dbReference>
<dbReference type="Proteomes" id="UP001239445">
    <property type="component" value="Unassembled WGS sequence"/>
</dbReference>
<evidence type="ECO:0000256" key="2">
    <source>
        <dbReference type="ARBA" id="ARBA00006333"/>
    </source>
</evidence>
<organism evidence="5 6">
    <name type="scientific">Echria macrotheca</name>
    <dbReference type="NCBI Taxonomy" id="438768"/>
    <lineage>
        <taxon>Eukaryota</taxon>
        <taxon>Fungi</taxon>
        <taxon>Dikarya</taxon>
        <taxon>Ascomycota</taxon>
        <taxon>Pezizomycotina</taxon>
        <taxon>Sordariomycetes</taxon>
        <taxon>Sordariomycetidae</taxon>
        <taxon>Sordariales</taxon>
        <taxon>Schizotheciaceae</taxon>
        <taxon>Echria</taxon>
    </lineage>
</organism>
<evidence type="ECO:0000256" key="4">
    <source>
        <dbReference type="RuleBase" id="RU366034"/>
    </source>
</evidence>
<keyword evidence="4" id="KW-0456">Lyase</keyword>
<dbReference type="Gene3D" id="1.10.600.10">
    <property type="entry name" value="Farnesyl Diphosphate Synthase"/>
    <property type="match status" value="1"/>
</dbReference>
<dbReference type="GO" id="GO:0046872">
    <property type="term" value="F:metal ion binding"/>
    <property type="evidence" value="ECO:0007669"/>
    <property type="project" value="UniProtKB-KW"/>
</dbReference>
<evidence type="ECO:0000313" key="5">
    <source>
        <dbReference type="EMBL" id="KAK1749477.1"/>
    </source>
</evidence>
<comment type="similarity">
    <text evidence="2 4">Belongs to the terpene synthase family.</text>
</comment>
<dbReference type="SFLD" id="SFLDS00005">
    <property type="entry name" value="Isoprenoid_Synthase_Type_I"/>
    <property type="match status" value="1"/>
</dbReference>
<dbReference type="CDD" id="cd00448">
    <property type="entry name" value="YjgF_YER057c_UK114_family"/>
    <property type="match status" value="1"/>
</dbReference>
<comment type="cofactor">
    <cofactor evidence="1 4">
        <name>Mg(2+)</name>
        <dbReference type="ChEBI" id="CHEBI:18420"/>
    </cofactor>
</comment>
<dbReference type="PANTHER" id="PTHR35201">
    <property type="entry name" value="TERPENE SYNTHASE"/>
    <property type="match status" value="1"/>
</dbReference>
<keyword evidence="3 4" id="KW-0460">Magnesium</keyword>
<dbReference type="PANTHER" id="PTHR35201:SF4">
    <property type="entry name" value="BETA-PINACENE SYNTHASE-RELATED"/>
    <property type="match status" value="1"/>
</dbReference>
<comment type="caution">
    <text evidence="5">The sequence shown here is derived from an EMBL/GenBank/DDBJ whole genome shotgun (WGS) entry which is preliminary data.</text>
</comment>
<dbReference type="GO" id="GO:0008299">
    <property type="term" value="P:isoprenoid biosynthetic process"/>
    <property type="evidence" value="ECO:0007669"/>
    <property type="project" value="UniProtKB-ARBA"/>
</dbReference>
<proteinExistence type="inferred from homology"/>
<dbReference type="InterPro" id="IPR008949">
    <property type="entry name" value="Isoprenoid_synthase_dom_sf"/>
</dbReference>
<protein>
    <recommendedName>
        <fullName evidence="4">Terpene synthase</fullName>
        <ecNumber evidence="4">4.2.3.-</ecNumber>
    </recommendedName>
</protein>
<accession>A0AAJ0B0R9</accession>
<dbReference type="EC" id="4.2.3.-" evidence="4"/>
<evidence type="ECO:0000256" key="3">
    <source>
        <dbReference type="ARBA" id="ARBA00022842"/>
    </source>
</evidence>
<dbReference type="SFLD" id="SFLDG01020">
    <property type="entry name" value="Terpene_Cyclase_Like_2"/>
    <property type="match status" value="1"/>
</dbReference>